<gene>
    <name evidence="1" type="ORF">FM114_05375</name>
</gene>
<dbReference type="AlphaFoldDB" id="A0A1R4J3M3"/>
<dbReference type="EMBL" id="FUKQ01000018">
    <property type="protein sequence ID" value="SJN26700.1"/>
    <property type="molecule type" value="Genomic_DNA"/>
</dbReference>
<sequence length="196" mass="21847">MSTQDQTQPPPLATPRQRQIFELLLDDFLHHGFAGFTMDGAAQRLHCSKTTLYCLGRTSDDVVRRILVSFFREVSRRTDNALITHRSPSMALQAYFAAMVTAMEPASPTFMRDLASSPVARRVYETNTRAATRKIAELMERGVAAGEFRPLNVALTAHLVEVMLEHIQRGEISETTPSEAYTELGRMVLTGIHAPA</sequence>
<evidence type="ECO:0000313" key="1">
    <source>
        <dbReference type="EMBL" id="SJN26700.1"/>
    </source>
</evidence>
<dbReference type="SUPFAM" id="SSF46689">
    <property type="entry name" value="Homeodomain-like"/>
    <property type="match status" value="1"/>
</dbReference>
<dbReference type="STRING" id="1255658.FM114_05375"/>
<dbReference type="Gene3D" id="1.10.357.10">
    <property type="entry name" value="Tetracycline Repressor, domain 2"/>
    <property type="match status" value="1"/>
</dbReference>
<dbReference type="SUPFAM" id="SSF48498">
    <property type="entry name" value="Tetracyclin repressor-like, C-terminal domain"/>
    <property type="match status" value="1"/>
</dbReference>
<dbReference type="Gene3D" id="1.10.10.60">
    <property type="entry name" value="Homeodomain-like"/>
    <property type="match status" value="1"/>
</dbReference>
<protein>
    <submittedName>
        <fullName evidence="1">Transcriptional regulator, TetR family</fullName>
    </submittedName>
</protein>
<dbReference type="Proteomes" id="UP000188342">
    <property type="component" value="Unassembled WGS sequence"/>
</dbReference>
<accession>A0A1R4J3M3</accession>
<reference evidence="1 2" key="1">
    <citation type="submission" date="2017-02" db="EMBL/GenBank/DDBJ databases">
        <authorList>
            <person name="Peterson S.W."/>
        </authorList>
    </citation>
    <scope>NUCLEOTIDE SEQUENCE [LARGE SCALE GENOMIC DNA]</scope>
    <source>
        <strain evidence="1 2">LSP_Lj1</strain>
    </source>
</reference>
<dbReference type="InterPro" id="IPR009057">
    <property type="entry name" value="Homeodomain-like_sf"/>
</dbReference>
<evidence type="ECO:0000313" key="2">
    <source>
        <dbReference type="Proteomes" id="UP000188342"/>
    </source>
</evidence>
<name>A0A1R4J3M3_9ACTN</name>
<organism evidence="1 2">
    <name type="scientific">Luteococcus japonicus LSP_Lj1</name>
    <dbReference type="NCBI Taxonomy" id="1255658"/>
    <lineage>
        <taxon>Bacteria</taxon>
        <taxon>Bacillati</taxon>
        <taxon>Actinomycetota</taxon>
        <taxon>Actinomycetes</taxon>
        <taxon>Propionibacteriales</taxon>
        <taxon>Propionibacteriaceae</taxon>
        <taxon>Luteococcus</taxon>
    </lineage>
</organism>
<dbReference type="InterPro" id="IPR036271">
    <property type="entry name" value="Tet_transcr_reg_TetR-rel_C_sf"/>
</dbReference>
<keyword evidence="2" id="KW-1185">Reference proteome</keyword>
<dbReference type="OrthoDB" id="5181477at2"/>
<dbReference type="RefSeq" id="WP_094764146.1">
    <property type="nucleotide sequence ID" value="NZ_FUKQ01000018.1"/>
</dbReference>
<proteinExistence type="predicted"/>